<dbReference type="PRINTS" id="PR00039">
    <property type="entry name" value="HTHLYSR"/>
</dbReference>
<dbReference type="OrthoDB" id="8479870at2"/>
<organism evidence="6 7">
    <name type="scientific">Methylobacterium mesophilicum SR1.6/6</name>
    <dbReference type="NCBI Taxonomy" id="908290"/>
    <lineage>
        <taxon>Bacteria</taxon>
        <taxon>Pseudomonadati</taxon>
        <taxon>Pseudomonadota</taxon>
        <taxon>Alphaproteobacteria</taxon>
        <taxon>Hyphomicrobiales</taxon>
        <taxon>Methylobacteriaceae</taxon>
        <taxon>Methylobacterium</taxon>
    </lineage>
</organism>
<dbReference type="GO" id="GO:0010628">
    <property type="term" value="P:positive regulation of gene expression"/>
    <property type="evidence" value="ECO:0007669"/>
    <property type="project" value="TreeGrafter"/>
</dbReference>
<gene>
    <name evidence="6" type="ORF">MMSR116_04665</name>
</gene>
<keyword evidence="3" id="KW-0238">DNA-binding</keyword>
<dbReference type="SUPFAM" id="SSF53850">
    <property type="entry name" value="Periplasmic binding protein-like II"/>
    <property type="match status" value="1"/>
</dbReference>
<dbReference type="PANTHER" id="PTHR30427">
    <property type="entry name" value="TRANSCRIPTIONAL ACTIVATOR PROTEIN LYSR"/>
    <property type="match status" value="1"/>
</dbReference>
<accession>A0A6B9FDD6</accession>
<comment type="similarity">
    <text evidence="1">Belongs to the LysR transcriptional regulatory family.</text>
</comment>
<dbReference type="EMBL" id="CP043538">
    <property type="protein sequence ID" value="QGY01271.1"/>
    <property type="molecule type" value="Genomic_DNA"/>
</dbReference>
<dbReference type="InterPro" id="IPR000847">
    <property type="entry name" value="LysR_HTH_N"/>
</dbReference>
<dbReference type="SUPFAM" id="SSF46785">
    <property type="entry name" value="Winged helix' DNA-binding domain"/>
    <property type="match status" value="1"/>
</dbReference>
<dbReference type="Gene3D" id="1.10.10.10">
    <property type="entry name" value="Winged helix-like DNA-binding domain superfamily/Winged helix DNA-binding domain"/>
    <property type="match status" value="1"/>
</dbReference>
<reference evidence="6 7" key="1">
    <citation type="journal article" date="2012" name="Genet. Mol. Biol.">
        <title>Analysis of 16S rRNA and mxaF genes revealing insights into Methylobacterium niche-specific plant association.</title>
        <authorList>
            <person name="Dourado M.N."/>
            <person name="Andreote F.D."/>
            <person name="Dini-Andreote F."/>
            <person name="Conti R."/>
            <person name="Araujo J.M."/>
            <person name="Araujo W.L."/>
        </authorList>
    </citation>
    <scope>NUCLEOTIDE SEQUENCE [LARGE SCALE GENOMIC DNA]</scope>
    <source>
        <strain evidence="6 7">SR1.6/6</strain>
    </source>
</reference>
<protein>
    <submittedName>
        <fullName evidence="6">LysR family transcriptional regulator</fullName>
    </submittedName>
</protein>
<dbReference type="Pfam" id="PF03466">
    <property type="entry name" value="LysR_substrate"/>
    <property type="match status" value="1"/>
</dbReference>
<evidence type="ECO:0000313" key="7">
    <source>
        <dbReference type="Proteomes" id="UP000012488"/>
    </source>
</evidence>
<dbReference type="InterPro" id="IPR036390">
    <property type="entry name" value="WH_DNA-bd_sf"/>
</dbReference>
<dbReference type="RefSeq" id="WP_010685077.1">
    <property type="nucleotide sequence ID" value="NZ_CP043538.1"/>
</dbReference>
<dbReference type="PROSITE" id="PS50931">
    <property type="entry name" value="HTH_LYSR"/>
    <property type="match status" value="1"/>
</dbReference>
<name>A0A6B9FDD6_9HYPH</name>
<dbReference type="Proteomes" id="UP000012488">
    <property type="component" value="Chromosome"/>
</dbReference>
<dbReference type="InterPro" id="IPR005119">
    <property type="entry name" value="LysR_subst-bd"/>
</dbReference>
<dbReference type="Pfam" id="PF00126">
    <property type="entry name" value="HTH_1"/>
    <property type="match status" value="1"/>
</dbReference>
<evidence type="ECO:0000259" key="5">
    <source>
        <dbReference type="PROSITE" id="PS50931"/>
    </source>
</evidence>
<dbReference type="Gene3D" id="3.40.190.290">
    <property type="match status" value="1"/>
</dbReference>
<dbReference type="GO" id="GO:0003700">
    <property type="term" value="F:DNA-binding transcription factor activity"/>
    <property type="evidence" value="ECO:0007669"/>
    <property type="project" value="InterPro"/>
</dbReference>
<dbReference type="FunFam" id="1.10.10.10:FF:000001">
    <property type="entry name" value="LysR family transcriptional regulator"/>
    <property type="match status" value="1"/>
</dbReference>
<dbReference type="PANTHER" id="PTHR30427:SF1">
    <property type="entry name" value="TRANSCRIPTIONAL ACTIVATOR PROTEIN LYSR"/>
    <property type="match status" value="1"/>
</dbReference>
<evidence type="ECO:0000313" key="6">
    <source>
        <dbReference type="EMBL" id="QGY01271.1"/>
    </source>
</evidence>
<feature type="domain" description="HTH lysR-type" evidence="5">
    <location>
        <begin position="1"/>
        <end position="58"/>
    </location>
</feature>
<evidence type="ECO:0000256" key="4">
    <source>
        <dbReference type="ARBA" id="ARBA00023163"/>
    </source>
</evidence>
<dbReference type="KEGG" id="mmes:MMSR116_04665"/>
<dbReference type="InterPro" id="IPR036388">
    <property type="entry name" value="WH-like_DNA-bd_sf"/>
</dbReference>
<evidence type="ECO:0000256" key="3">
    <source>
        <dbReference type="ARBA" id="ARBA00023125"/>
    </source>
</evidence>
<proteinExistence type="inferred from homology"/>
<keyword evidence="2" id="KW-0805">Transcription regulation</keyword>
<evidence type="ECO:0000256" key="1">
    <source>
        <dbReference type="ARBA" id="ARBA00009437"/>
    </source>
</evidence>
<dbReference type="AlphaFoldDB" id="A0A6B9FDD6"/>
<evidence type="ECO:0000256" key="2">
    <source>
        <dbReference type="ARBA" id="ARBA00023015"/>
    </source>
</evidence>
<sequence>MDLRQIELFTAIIEHGSLTAAARALGVTQPAVSAGLARLERAVGFSLFRRDGRQVVPTAEATLLYEEAVRALAGVAQLDDAAAAIAAAARGSLTVATNPSPGIAWLPRIVAEFHRTRPDVSLNLLTRSSREVRDLVAARAFDLGIAEPPFDKKDSVVRRYRFAAVAALKADHPLAAHETLTPALLDAAPMIGLLPSHGTTPAIAQAFAADGSELRIVIRCEFFATALNLAAEGAGIAIVDPISAACHAAPDIAIRPFAPRITYEVAVLKPAQSGLSRLAEAFATAIDRHVRPYLMEQSP</sequence>
<keyword evidence="4" id="KW-0804">Transcription</keyword>
<reference evidence="6 7" key="2">
    <citation type="journal article" date="2013" name="Genome Announc.">
        <title>Draft Genome Sequence of Methylobacterium mesophilicum Strain SR1.6/6, Isolated from Citrus sinensis.</title>
        <authorList>
            <person name="Marinho Almeida D."/>
            <person name="Dini-Andreote F."/>
            <person name="Camargo Neves A.A."/>
            <person name="Juca Ramos R.T."/>
            <person name="Andreote F.D."/>
            <person name="Carneiro A.R."/>
            <person name="Oliveira de Souza Lima A."/>
            <person name="Caracciolo Gomes de Sa P.H."/>
            <person name="Ribeiro Barbosa M.S."/>
            <person name="Araujo W.L."/>
            <person name="Silva A."/>
        </authorList>
    </citation>
    <scope>NUCLEOTIDE SEQUENCE [LARGE SCALE GENOMIC DNA]</scope>
    <source>
        <strain evidence="6 7">SR1.6/6</strain>
    </source>
</reference>
<dbReference type="GO" id="GO:0043565">
    <property type="term" value="F:sequence-specific DNA binding"/>
    <property type="evidence" value="ECO:0007669"/>
    <property type="project" value="TreeGrafter"/>
</dbReference>